<name>A0A9D3ZQE3_9ROSI</name>
<feature type="non-terminal residue" evidence="2">
    <location>
        <position position="85"/>
    </location>
</feature>
<accession>A0A9D3ZQE3</accession>
<keyword evidence="3" id="KW-1185">Reference proteome</keyword>
<dbReference type="EMBL" id="JAIQCV010000010">
    <property type="protein sequence ID" value="KAH1056242.1"/>
    <property type="molecule type" value="Genomic_DNA"/>
</dbReference>
<comment type="caution">
    <text evidence="2">The sequence shown here is derived from an EMBL/GenBank/DDBJ whole genome shotgun (WGS) entry which is preliminary data.</text>
</comment>
<feature type="non-terminal residue" evidence="2">
    <location>
        <position position="1"/>
    </location>
</feature>
<feature type="domain" description="DM2" evidence="1">
    <location>
        <begin position="18"/>
        <end position="48"/>
    </location>
</feature>
<gene>
    <name evidence="2" type="ORF">J1N35_034307</name>
</gene>
<dbReference type="InterPro" id="IPR058939">
    <property type="entry name" value="Mtase_EDM2"/>
</dbReference>
<reference evidence="2 3" key="1">
    <citation type="journal article" date="2021" name="Plant Biotechnol. J.">
        <title>Multi-omics assisted identification of the key and species-specific regulatory components of drought-tolerant mechanisms in Gossypium stocksii.</title>
        <authorList>
            <person name="Yu D."/>
            <person name="Ke L."/>
            <person name="Zhang D."/>
            <person name="Wu Y."/>
            <person name="Sun Y."/>
            <person name="Mei J."/>
            <person name="Sun J."/>
            <person name="Sun Y."/>
        </authorList>
    </citation>
    <scope>NUCLEOTIDE SEQUENCE [LARGE SCALE GENOMIC DNA]</scope>
    <source>
        <strain evidence="3">cv. E1</strain>
        <tissue evidence="2">Leaf</tissue>
    </source>
</reference>
<evidence type="ECO:0000259" key="1">
    <source>
        <dbReference type="Pfam" id="PF26055"/>
    </source>
</evidence>
<dbReference type="AlphaFoldDB" id="A0A9D3ZQE3"/>
<sequence>RANDYLRLASWLDTVVARLEQIIDFCCGSSDFSSLLKEKLEKLLPTCQSLGEVYLRLEHYKNALSFLAIVVAEWLSGWQLRISAV</sequence>
<organism evidence="2 3">
    <name type="scientific">Gossypium stocksii</name>
    <dbReference type="NCBI Taxonomy" id="47602"/>
    <lineage>
        <taxon>Eukaryota</taxon>
        <taxon>Viridiplantae</taxon>
        <taxon>Streptophyta</taxon>
        <taxon>Embryophyta</taxon>
        <taxon>Tracheophyta</taxon>
        <taxon>Spermatophyta</taxon>
        <taxon>Magnoliopsida</taxon>
        <taxon>eudicotyledons</taxon>
        <taxon>Gunneridae</taxon>
        <taxon>Pentapetalae</taxon>
        <taxon>rosids</taxon>
        <taxon>malvids</taxon>
        <taxon>Malvales</taxon>
        <taxon>Malvaceae</taxon>
        <taxon>Malvoideae</taxon>
        <taxon>Gossypium</taxon>
    </lineage>
</organism>
<dbReference type="Pfam" id="PF26055">
    <property type="entry name" value="Mtase_EDM2"/>
    <property type="match status" value="1"/>
</dbReference>
<dbReference type="Proteomes" id="UP000828251">
    <property type="component" value="Unassembled WGS sequence"/>
</dbReference>
<proteinExistence type="predicted"/>
<evidence type="ECO:0000313" key="3">
    <source>
        <dbReference type="Proteomes" id="UP000828251"/>
    </source>
</evidence>
<evidence type="ECO:0000313" key="2">
    <source>
        <dbReference type="EMBL" id="KAH1056242.1"/>
    </source>
</evidence>
<protein>
    <recommendedName>
        <fullName evidence="1">DM2 domain-containing protein</fullName>
    </recommendedName>
</protein>